<evidence type="ECO:0000313" key="1">
    <source>
        <dbReference type="EMBL" id="TFK41427.1"/>
    </source>
</evidence>
<dbReference type="EMBL" id="ML213594">
    <property type="protein sequence ID" value="TFK41427.1"/>
    <property type="molecule type" value="Genomic_DNA"/>
</dbReference>
<dbReference type="SUPFAM" id="SSF56784">
    <property type="entry name" value="HAD-like"/>
    <property type="match status" value="1"/>
</dbReference>
<proteinExistence type="predicted"/>
<dbReference type="Gene3D" id="3.40.50.1000">
    <property type="entry name" value="HAD superfamily/HAD-like"/>
    <property type="match status" value="1"/>
</dbReference>
<accession>A0A5C3M977</accession>
<gene>
    <name evidence="1" type="ORF">BDQ12DRAFT_720283</name>
</gene>
<organism evidence="1 2">
    <name type="scientific">Crucibulum laeve</name>
    <dbReference type="NCBI Taxonomy" id="68775"/>
    <lineage>
        <taxon>Eukaryota</taxon>
        <taxon>Fungi</taxon>
        <taxon>Dikarya</taxon>
        <taxon>Basidiomycota</taxon>
        <taxon>Agaricomycotina</taxon>
        <taxon>Agaricomycetes</taxon>
        <taxon>Agaricomycetidae</taxon>
        <taxon>Agaricales</taxon>
        <taxon>Agaricineae</taxon>
        <taxon>Nidulariaceae</taxon>
        <taxon>Crucibulum</taxon>
    </lineage>
</organism>
<dbReference type="Gene3D" id="1.10.150.240">
    <property type="entry name" value="Putative phosphatase, domain 2"/>
    <property type="match status" value="1"/>
</dbReference>
<dbReference type="STRING" id="68775.A0A5C3M977"/>
<reference evidence="1 2" key="1">
    <citation type="journal article" date="2019" name="Nat. Ecol. Evol.">
        <title>Megaphylogeny resolves global patterns of mushroom evolution.</title>
        <authorList>
            <person name="Varga T."/>
            <person name="Krizsan K."/>
            <person name="Foldi C."/>
            <person name="Dima B."/>
            <person name="Sanchez-Garcia M."/>
            <person name="Sanchez-Ramirez S."/>
            <person name="Szollosi G.J."/>
            <person name="Szarkandi J.G."/>
            <person name="Papp V."/>
            <person name="Albert L."/>
            <person name="Andreopoulos W."/>
            <person name="Angelini C."/>
            <person name="Antonin V."/>
            <person name="Barry K.W."/>
            <person name="Bougher N.L."/>
            <person name="Buchanan P."/>
            <person name="Buyck B."/>
            <person name="Bense V."/>
            <person name="Catcheside P."/>
            <person name="Chovatia M."/>
            <person name="Cooper J."/>
            <person name="Damon W."/>
            <person name="Desjardin D."/>
            <person name="Finy P."/>
            <person name="Geml J."/>
            <person name="Haridas S."/>
            <person name="Hughes K."/>
            <person name="Justo A."/>
            <person name="Karasinski D."/>
            <person name="Kautmanova I."/>
            <person name="Kiss B."/>
            <person name="Kocsube S."/>
            <person name="Kotiranta H."/>
            <person name="LaButti K.M."/>
            <person name="Lechner B.E."/>
            <person name="Liimatainen K."/>
            <person name="Lipzen A."/>
            <person name="Lukacs Z."/>
            <person name="Mihaltcheva S."/>
            <person name="Morgado L.N."/>
            <person name="Niskanen T."/>
            <person name="Noordeloos M.E."/>
            <person name="Ohm R.A."/>
            <person name="Ortiz-Santana B."/>
            <person name="Ovrebo C."/>
            <person name="Racz N."/>
            <person name="Riley R."/>
            <person name="Savchenko A."/>
            <person name="Shiryaev A."/>
            <person name="Soop K."/>
            <person name="Spirin V."/>
            <person name="Szebenyi C."/>
            <person name="Tomsovsky M."/>
            <person name="Tulloss R.E."/>
            <person name="Uehling J."/>
            <person name="Grigoriev I.V."/>
            <person name="Vagvolgyi C."/>
            <person name="Papp T."/>
            <person name="Martin F.M."/>
            <person name="Miettinen O."/>
            <person name="Hibbett D.S."/>
            <person name="Nagy L.G."/>
        </authorList>
    </citation>
    <scope>NUCLEOTIDE SEQUENCE [LARGE SCALE GENOMIC DNA]</scope>
    <source>
        <strain evidence="1 2">CBS 166.37</strain>
    </source>
</reference>
<dbReference type="InterPro" id="IPR036412">
    <property type="entry name" value="HAD-like_sf"/>
</dbReference>
<dbReference type="InterPro" id="IPR023198">
    <property type="entry name" value="PGP-like_dom2"/>
</dbReference>
<keyword evidence="2" id="KW-1185">Reference proteome</keyword>
<dbReference type="AlphaFoldDB" id="A0A5C3M977"/>
<sequence>MNWRSTVTRELKELGERHEESGNHRIYTVHMLEISNSPLANLWRIAAGGAGSFKVDVMHRETLDSILNGEDQSNIESIWSEETRNDLNAAGLMPHPGSTHSKNCSSPLFLASFSTNAPVQAKHADLPWDAVFFAKLFQAYKTNPKANLSVLHHPPVPPERTAIVVTHMYDLHAAGALGMQTVYVPRPGQEGNLRVKLGGVRNKRGGGEVDWEFQGVDADCGTG</sequence>
<evidence type="ECO:0000313" key="2">
    <source>
        <dbReference type="Proteomes" id="UP000308652"/>
    </source>
</evidence>
<name>A0A5C3M977_9AGAR</name>
<dbReference type="InterPro" id="IPR023214">
    <property type="entry name" value="HAD_sf"/>
</dbReference>
<protein>
    <submittedName>
        <fullName evidence="1">Uncharacterized protein</fullName>
    </submittedName>
</protein>
<dbReference type="Proteomes" id="UP000308652">
    <property type="component" value="Unassembled WGS sequence"/>
</dbReference>
<dbReference type="OrthoDB" id="2363873at2759"/>